<evidence type="ECO:0000259" key="3">
    <source>
        <dbReference type="PROSITE" id="PS51755"/>
    </source>
</evidence>
<feature type="DNA-binding region" description="OmpR/PhoB-type" evidence="2">
    <location>
        <begin position="254"/>
        <end position="354"/>
    </location>
</feature>
<reference evidence="4 5" key="1">
    <citation type="submission" date="2016-10" db="EMBL/GenBank/DDBJ databases">
        <authorList>
            <person name="de Groot N.N."/>
        </authorList>
    </citation>
    <scope>NUCLEOTIDE SEQUENCE [LARGE SCALE GENOMIC DNA]</scope>
    <source>
        <strain evidence="4 5">DSM 16859</strain>
    </source>
</reference>
<dbReference type="InterPro" id="IPR036388">
    <property type="entry name" value="WH-like_DNA-bd_sf"/>
</dbReference>
<dbReference type="InterPro" id="IPR016032">
    <property type="entry name" value="Sig_transdc_resp-reg_C-effctor"/>
</dbReference>
<dbReference type="PANTHER" id="PTHR40082:SF1">
    <property type="entry name" value="BLR5956 PROTEIN"/>
    <property type="match status" value="1"/>
</dbReference>
<dbReference type="Pfam" id="PF00486">
    <property type="entry name" value="Trans_reg_C"/>
    <property type="match status" value="1"/>
</dbReference>
<dbReference type="PANTHER" id="PTHR40082">
    <property type="entry name" value="BLR5956 PROTEIN"/>
    <property type="match status" value="1"/>
</dbReference>
<dbReference type="InterPro" id="IPR001867">
    <property type="entry name" value="OmpR/PhoB-type_DNA-bd"/>
</dbReference>
<dbReference type="GO" id="GO:0004852">
    <property type="term" value="F:uroporphyrinogen-III synthase activity"/>
    <property type="evidence" value="ECO:0007669"/>
    <property type="project" value="InterPro"/>
</dbReference>
<dbReference type="InterPro" id="IPR039793">
    <property type="entry name" value="UROS/Hem4"/>
</dbReference>
<organism evidence="4 5">
    <name type="scientific">Propionibacterium cyclohexanicum</name>
    <dbReference type="NCBI Taxonomy" id="64702"/>
    <lineage>
        <taxon>Bacteria</taxon>
        <taxon>Bacillati</taxon>
        <taxon>Actinomycetota</taxon>
        <taxon>Actinomycetes</taxon>
        <taxon>Propionibacteriales</taxon>
        <taxon>Propionibacteriaceae</taxon>
        <taxon>Propionibacterium</taxon>
    </lineage>
</organism>
<dbReference type="GO" id="GO:0006780">
    <property type="term" value="P:uroporphyrinogen III biosynthetic process"/>
    <property type="evidence" value="ECO:0007669"/>
    <property type="project" value="InterPro"/>
</dbReference>
<evidence type="ECO:0000313" key="5">
    <source>
        <dbReference type="Proteomes" id="UP000198815"/>
    </source>
</evidence>
<dbReference type="EMBL" id="FOGZ01000008">
    <property type="protein sequence ID" value="SER73655.1"/>
    <property type="molecule type" value="Genomic_DNA"/>
</dbReference>
<dbReference type="Gene3D" id="1.10.10.10">
    <property type="entry name" value="Winged helix-like DNA-binding domain superfamily/Winged helix DNA-binding domain"/>
    <property type="match status" value="1"/>
</dbReference>
<dbReference type="GO" id="GO:0000160">
    <property type="term" value="P:phosphorelay signal transduction system"/>
    <property type="evidence" value="ECO:0007669"/>
    <property type="project" value="InterPro"/>
</dbReference>
<evidence type="ECO:0000256" key="1">
    <source>
        <dbReference type="ARBA" id="ARBA00023125"/>
    </source>
</evidence>
<dbReference type="InterPro" id="IPR036108">
    <property type="entry name" value="4pyrrol_syn_uPrphyn_synt_sf"/>
</dbReference>
<evidence type="ECO:0000256" key="2">
    <source>
        <dbReference type="PROSITE-ProRule" id="PRU01091"/>
    </source>
</evidence>
<evidence type="ECO:0000313" key="4">
    <source>
        <dbReference type="EMBL" id="SER73655.1"/>
    </source>
</evidence>
<dbReference type="GO" id="GO:0006355">
    <property type="term" value="P:regulation of DNA-templated transcription"/>
    <property type="evidence" value="ECO:0007669"/>
    <property type="project" value="InterPro"/>
</dbReference>
<dbReference type="NCBIfam" id="NF005568">
    <property type="entry name" value="PRK07239.1"/>
    <property type="match status" value="1"/>
</dbReference>
<gene>
    <name evidence="4" type="ORF">SAMN05443377_10815</name>
</gene>
<dbReference type="SMART" id="SM00862">
    <property type="entry name" value="Trans_reg_C"/>
    <property type="match status" value="1"/>
</dbReference>
<dbReference type="InterPro" id="IPR003754">
    <property type="entry name" value="4pyrrol_synth_uPrphyn_synth"/>
</dbReference>
<protein>
    <submittedName>
        <fullName evidence="4">Uroporphyrinogen-III synthase</fullName>
    </submittedName>
</protein>
<dbReference type="Proteomes" id="UP000198815">
    <property type="component" value="Unassembled WGS sequence"/>
</dbReference>
<dbReference type="Gene3D" id="3.40.50.10090">
    <property type="match status" value="2"/>
</dbReference>
<dbReference type="Pfam" id="PF02602">
    <property type="entry name" value="HEM4"/>
    <property type="match status" value="1"/>
</dbReference>
<dbReference type="AlphaFoldDB" id="A0A1H9RMF2"/>
<sequence length="358" mass="37186">MSAQRRADDLASALARRGAGVAIVPTLAVQRHADEARLIEQTRRLLSSAPDVIVVTTGFGLRGWIETADASGLGEAIAALLAGTRVLARGPKAAGALQQVGVRAQWVAPSESSQEILAVLLDEGVTGRRIAVQLDGVGDPALVEGLRRAGATVVELPVYRCAEPADPRATGRAARELGDGRFDAVAFTSAPGADGWLNSLHDSGCVDRVRARVDDGSLLLAAVGPQTAEPLLAAAMPAVWPERSRLGSLVRLIVAELSRRAITVDTPAGLLRIFAQDAAVADTALGLSAGSLAVLRLLASRPGVVVDRETILGVLPGESSDPHSAEAAVWRLRSSLPDPEIIATVARHGYRLEAGPTS</sequence>
<name>A0A1H9RMF2_9ACTN</name>
<proteinExistence type="predicted"/>
<dbReference type="CDD" id="cd06578">
    <property type="entry name" value="HemD"/>
    <property type="match status" value="1"/>
</dbReference>
<keyword evidence="5" id="KW-1185">Reference proteome</keyword>
<accession>A0A1H9RMF2</accession>
<feature type="domain" description="OmpR/PhoB-type" evidence="3">
    <location>
        <begin position="254"/>
        <end position="354"/>
    </location>
</feature>
<keyword evidence="1 2" id="KW-0238">DNA-binding</keyword>
<dbReference type="GO" id="GO:0003677">
    <property type="term" value="F:DNA binding"/>
    <property type="evidence" value="ECO:0007669"/>
    <property type="project" value="UniProtKB-UniRule"/>
</dbReference>
<dbReference type="SUPFAM" id="SSF69618">
    <property type="entry name" value="HemD-like"/>
    <property type="match status" value="1"/>
</dbReference>
<dbReference type="STRING" id="64702.SAMN05443377_10815"/>
<dbReference type="PROSITE" id="PS51755">
    <property type="entry name" value="OMPR_PHOB"/>
    <property type="match status" value="1"/>
</dbReference>
<dbReference type="SUPFAM" id="SSF46894">
    <property type="entry name" value="C-terminal effector domain of the bipartite response regulators"/>
    <property type="match status" value="1"/>
</dbReference>